<dbReference type="Gene3D" id="1.10.10.10">
    <property type="entry name" value="Winged helix-like DNA-binding domain superfamily/Winged helix DNA-binding domain"/>
    <property type="match status" value="1"/>
</dbReference>
<dbReference type="InterPro" id="IPR005149">
    <property type="entry name" value="Tscrpt_reg_PadR_N"/>
</dbReference>
<protein>
    <submittedName>
        <fullName evidence="2">PadR family transcriptional regulator</fullName>
    </submittedName>
</protein>
<proteinExistence type="predicted"/>
<evidence type="ECO:0000313" key="2">
    <source>
        <dbReference type="EMBL" id="TKA09186.1"/>
    </source>
</evidence>
<dbReference type="InterPro" id="IPR052509">
    <property type="entry name" value="Metal_resp_DNA-bind_regulator"/>
</dbReference>
<keyword evidence="3" id="KW-1185">Reference proteome</keyword>
<dbReference type="InterPro" id="IPR036390">
    <property type="entry name" value="WH_DNA-bd_sf"/>
</dbReference>
<accession>A0A4U0SI11</accession>
<dbReference type="OrthoDB" id="3532303at2"/>
<gene>
    <name evidence="2" type="ORF">FCI23_24190</name>
</gene>
<dbReference type="AlphaFoldDB" id="A0A4U0SI11"/>
<dbReference type="RefSeq" id="WP_136726029.1">
    <property type="nucleotide sequence ID" value="NZ_SUMC01000024.1"/>
</dbReference>
<dbReference type="Proteomes" id="UP000305778">
    <property type="component" value="Unassembled WGS sequence"/>
</dbReference>
<reference evidence="2 3" key="1">
    <citation type="submission" date="2019-04" db="EMBL/GenBank/DDBJ databases">
        <title>Streptomyces oryziradicis sp. nov., a novel actinomycete isolated from rhizosphere soil of rice (Oryza sativa L.).</title>
        <authorList>
            <person name="Li C."/>
        </authorList>
    </citation>
    <scope>NUCLEOTIDE SEQUENCE [LARGE SCALE GENOMIC DNA]</scope>
    <source>
        <strain evidence="2 3">NEAU-C40</strain>
    </source>
</reference>
<comment type="caution">
    <text evidence="2">The sequence shown here is derived from an EMBL/GenBank/DDBJ whole genome shotgun (WGS) entry which is preliminary data.</text>
</comment>
<dbReference type="PANTHER" id="PTHR33169">
    <property type="entry name" value="PADR-FAMILY TRANSCRIPTIONAL REGULATOR"/>
    <property type="match status" value="1"/>
</dbReference>
<dbReference type="SUPFAM" id="SSF46785">
    <property type="entry name" value="Winged helix' DNA-binding domain"/>
    <property type="match status" value="1"/>
</dbReference>
<dbReference type="InterPro" id="IPR036388">
    <property type="entry name" value="WH-like_DNA-bd_sf"/>
</dbReference>
<sequence length="174" mass="19558">MLELAILGFLYDASLHGYELRKRIAALTGHIKPVAESTLYPAIKRLERAGWLRRETRPGAVAAPRHVLSLTPAGRAELRHRLAEPADLDISDENRWFTVLAFLRHLDEPGQQAGVLERRLAFLRQPASFFYDGDRPLRAEEVGDPFRQGILTIARATTRAELNWLRATLDGLAG</sequence>
<name>A0A4U0SI11_9ACTN</name>
<feature type="domain" description="Transcription regulator PadR N-terminal" evidence="1">
    <location>
        <begin position="6"/>
        <end position="79"/>
    </location>
</feature>
<evidence type="ECO:0000313" key="3">
    <source>
        <dbReference type="Proteomes" id="UP000305778"/>
    </source>
</evidence>
<dbReference type="EMBL" id="SUMC01000024">
    <property type="protein sequence ID" value="TKA09186.1"/>
    <property type="molecule type" value="Genomic_DNA"/>
</dbReference>
<dbReference type="PANTHER" id="PTHR33169:SF26">
    <property type="entry name" value="CONSERVED PROTEIN"/>
    <property type="match status" value="1"/>
</dbReference>
<dbReference type="Pfam" id="PF03551">
    <property type="entry name" value="PadR"/>
    <property type="match status" value="1"/>
</dbReference>
<organism evidence="2 3">
    <name type="scientific">Actinacidiphila oryziradicis</name>
    <dbReference type="NCBI Taxonomy" id="2571141"/>
    <lineage>
        <taxon>Bacteria</taxon>
        <taxon>Bacillati</taxon>
        <taxon>Actinomycetota</taxon>
        <taxon>Actinomycetes</taxon>
        <taxon>Kitasatosporales</taxon>
        <taxon>Streptomycetaceae</taxon>
        <taxon>Actinacidiphila</taxon>
    </lineage>
</organism>
<evidence type="ECO:0000259" key="1">
    <source>
        <dbReference type="Pfam" id="PF03551"/>
    </source>
</evidence>